<gene>
    <name evidence="1" type="ORF">LXM26_02615</name>
</gene>
<dbReference type="EMBL" id="JAJTTC010000001">
    <property type="protein sequence ID" value="MCF0060370.1"/>
    <property type="molecule type" value="Genomic_DNA"/>
</dbReference>
<reference evidence="1" key="1">
    <citation type="submission" date="2021-12" db="EMBL/GenBank/DDBJ databases">
        <title>Novel species in genus Dyadobacter.</title>
        <authorList>
            <person name="Ma C."/>
        </authorList>
    </citation>
    <scope>NUCLEOTIDE SEQUENCE</scope>
    <source>
        <strain evidence="1">LJ419</strain>
    </source>
</reference>
<dbReference type="Proteomes" id="UP001139000">
    <property type="component" value="Unassembled WGS sequence"/>
</dbReference>
<evidence type="ECO:0000313" key="1">
    <source>
        <dbReference type="EMBL" id="MCF0060370.1"/>
    </source>
</evidence>
<dbReference type="RefSeq" id="WP_234608173.1">
    <property type="nucleotide sequence ID" value="NZ_CP094997.1"/>
</dbReference>
<proteinExistence type="predicted"/>
<comment type="caution">
    <text evidence="1">The sequence shown here is derived from an EMBL/GenBank/DDBJ whole genome shotgun (WGS) entry which is preliminary data.</text>
</comment>
<dbReference type="AlphaFoldDB" id="A0A9X1TDH9"/>
<keyword evidence="2" id="KW-1185">Reference proteome</keyword>
<sequence length="73" mass="8488">METKSLSNLQLELLKVYSRQIEDEDVIAIRKMLATYFAEKAIRMADEAWVENGWKSVDTQRLSQEHNRTSTGL</sequence>
<organism evidence="1 2">
    <name type="scientific">Dyadobacter chenwenxiniae</name>
    <dbReference type="NCBI Taxonomy" id="2906456"/>
    <lineage>
        <taxon>Bacteria</taxon>
        <taxon>Pseudomonadati</taxon>
        <taxon>Bacteroidota</taxon>
        <taxon>Cytophagia</taxon>
        <taxon>Cytophagales</taxon>
        <taxon>Spirosomataceae</taxon>
        <taxon>Dyadobacter</taxon>
    </lineage>
</organism>
<evidence type="ECO:0000313" key="2">
    <source>
        <dbReference type="Proteomes" id="UP001139000"/>
    </source>
</evidence>
<accession>A0A9X1TDH9</accession>
<protein>
    <submittedName>
        <fullName evidence="1">Uncharacterized protein</fullName>
    </submittedName>
</protein>
<name>A0A9X1TDH9_9BACT</name>